<dbReference type="SUPFAM" id="SSF53098">
    <property type="entry name" value="Ribonuclease H-like"/>
    <property type="match status" value="1"/>
</dbReference>
<protein>
    <recommendedName>
        <fullName evidence="4">Holliday junction resolvase RuvC</fullName>
    </recommendedName>
</protein>
<dbReference type="Gene3D" id="3.30.420.10">
    <property type="entry name" value="Ribonuclease H-like superfamily/Ribonuclease H"/>
    <property type="match status" value="1"/>
</dbReference>
<dbReference type="Proteomes" id="UP000241890">
    <property type="component" value="Unassembled WGS sequence"/>
</dbReference>
<accession>A0A2R5GJZ8</accession>
<organism evidence="2 3">
    <name type="scientific">Hondaea fermentalgiana</name>
    <dbReference type="NCBI Taxonomy" id="2315210"/>
    <lineage>
        <taxon>Eukaryota</taxon>
        <taxon>Sar</taxon>
        <taxon>Stramenopiles</taxon>
        <taxon>Bigyra</taxon>
        <taxon>Labyrinthulomycetes</taxon>
        <taxon>Thraustochytrida</taxon>
        <taxon>Thraustochytriidae</taxon>
        <taxon>Hondaea</taxon>
    </lineage>
</organism>
<name>A0A2R5GJZ8_9STRA</name>
<keyword evidence="3" id="KW-1185">Reference proteome</keyword>
<dbReference type="GO" id="GO:0003676">
    <property type="term" value="F:nucleic acid binding"/>
    <property type="evidence" value="ECO:0007669"/>
    <property type="project" value="InterPro"/>
</dbReference>
<dbReference type="InterPro" id="IPR036397">
    <property type="entry name" value="RNaseH_sf"/>
</dbReference>
<evidence type="ECO:0000313" key="3">
    <source>
        <dbReference type="Proteomes" id="UP000241890"/>
    </source>
</evidence>
<sequence>MIVLSVDPGVVNIGVCVMDTDARRVLYADRLCFAKRMRDVPEGKMVERIEELFFHPSSRAPGLGKHLPRVQVVLIEQQMKRRFLIFQHALAAFARAKGLKYQFVSPTSVKRHFKIAHHASPAKKGKTRKVVTAEQKLLNYEANKRGAVEVLRAQFPEAVERARMAMGSARVKVDDLADAVLMAAWFADKERAAAEAAARKTKLNAEKARKRAAREAKAARAAEALRLKGAAAALRALK</sequence>
<proteinExistence type="predicted"/>
<evidence type="ECO:0000313" key="2">
    <source>
        <dbReference type="EMBL" id="GBG28601.1"/>
    </source>
</evidence>
<feature type="coiled-coil region" evidence="1">
    <location>
        <begin position="186"/>
        <end position="222"/>
    </location>
</feature>
<evidence type="ECO:0000256" key="1">
    <source>
        <dbReference type="SAM" id="Coils"/>
    </source>
</evidence>
<reference evidence="2 3" key="1">
    <citation type="submission" date="2017-12" db="EMBL/GenBank/DDBJ databases">
        <title>Sequencing, de novo assembly and annotation of complete genome of a new Thraustochytrid species, strain FCC1311.</title>
        <authorList>
            <person name="Sedici K."/>
            <person name="Godart F."/>
            <person name="Aiese Cigliano R."/>
            <person name="Sanseverino W."/>
            <person name="Barakat M."/>
            <person name="Ortet P."/>
            <person name="Marechal E."/>
            <person name="Cagnac O."/>
            <person name="Amato A."/>
        </authorList>
    </citation>
    <scope>NUCLEOTIDE SEQUENCE [LARGE SCALE GENOMIC DNA]</scope>
</reference>
<dbReference type="AlphaFoldDB" id="A0A2R5GJZ8"/>
<dbReference type="InParanoid" id="A0A2R5GJZ8"/>
<keyword evidence="1" id="KW-0175">Coiled coil</keyword>
<dbReference type="EMBL" id="BEYU01000045">
    <property type="protein sequence ID" value="GBG28601.1"/>
    <property type="molecule type" value="Genomic_DNA"/>
</dbReference>
<evidence type="ECO:0008006" key="4">
    <source>
        <dbReference type="Google" id="ProtNLM"/>
    </source>
</evidence>
<gene>
    <name evidence="2" type="ORF">FCC1311_048222</name>
</gene>
<comment type="caution">
    <text evidence="2">The sequence shown here is derived from an EMBL/GenBank/DDBJ whole genome shotgun (WGS) entry which is preliminary data.</text>
</comment>
<dbReference type="InterPro" id="IPR012337">
    <property type="entry name" value="RNaseH-like_sf"/>
</dbReference>